<evidence type="ECO:0000259" key="2">
    <source>
        <dbReference type="Pfam" id="PF08646"/>
    </source>
</evidence>
<keyword evidence="1" id="KW-0238">DNA-binding</keyword>
<dbReference type="EMBL" id="CAUYUJ010020365">
    <property type="protein sequence ID" value="CAK0897627.1"/>
    <property type="molecule type" value="Genomic_DNA"/>
</dbReference>
<sequence>MQGTFFPISELSTYQSKWTIRARVTSKGQVRTFRKGSGEGQVFHVELLDAEGGEIRATFWGDAVTLFQDKLQKGKCYTFSGGSLRVANRQFNQCNHRYEINFDKAGKIEEVEDVAQIEKNVFKLVDLRTVQSRPPPFTADLCGVITAFQPRVAFTSKDGKELVKREVTVADDTATSIVVALWGERAQREDSAFAGNPVVVMKGVTYKEWNGGLSASLSEGGDLVFGSELPDAQRIAQWWSKDGLAKEVKALSNPGPGGRGPSGAAVEDLADLRRHAEQVLADQGKVFSVPARLFQVQMRKQGEAQPLVYMGCQEPKEGNGLPCNRRVDESGFCAACNRAGKAAPRLALRCKFSDLADSPWMTTFHEASQKAVGMSAEQIKALEDGEGREAVEAAIRRAYMLEPVQLTVRAKYDYYNGEPRTNVTCIDVRPVSRGERGRAMLQEIGHMLAATKA</sequence>
<proteinExistence type="predicted"/>
<dbReference type="SUPFAM" id="SSF50249">
    <property type="entry name" value="Nucleic acid-binding proteins"/>
    <property type="match status" value="3"/>
</dbReference>
<accession>A0ABN9XDE1</accession>
<name>A0ABN9XDE1_9DINO</name>
<evidence type="ECO:0008006" key="6">
    <source>
        <dbReference type="Google" id="ProtNLM"/>
    </source>
</evidence>
<dbReference type="CDD" id="cd04475">
    <property type="entry name" value="RPA1_DBD_B"/>
    <property type="match status" value="1"/>
</dbReference>
<keyword evidence="5" id="KW-1185">Reference proteome</keyword>
<protein>
    <recommendedName>
        <fullName evidence="6">Replication protein A subunit</fullName>
    </recommendedName>
</protein>
<dbReference type="Pfam" id="PF08646">
    <property type="entry name" value="Rep_fac-A_C"/>
    <property type="match status" value="1"/>
</dbReference>
<organism evidence="4 5">
    <name type="scientific">Prorocentrum cordatum</name>
    <dbReference type="NCBI Taxonomy" id="2364126"/>
    <lineage>
        <taxon>Eukaryota</taxon>
        <taxon>Sar</taxon>
        <taxon>Alveolata</taxon>
        <taxon>Dinophyceae</taxon>
        <taxon>Prorocentrales</taxon>
        <taxon>Prorocentraceae</taxon>
        <taxon>Prorocentrum</taxon>
    </lineage>
</organism>
<dbReference type="Pfam" id="PF16900">
    <property type="entry name" value="REPA_OB_2"/>
    <property type="match status" value="1"/>
</dbReference>
<dbReference type="Proteomes" id="UP001189429">
    <property type="component" value="Unassembled WGS sequence"/>
</dbReference>
<dbReference type="InterPro" id="IPR012340">
    <property type="entry name" value="NA-bd_OB-fold"/>
</dbReference>
<evidence type="ECO:0000259" key="3">
    <source>
        <dbReference type="Pfam" id="PF16900"/>
    </source>
</evidence>
<dbReference type="InterPro" id="IPR031657">
    <property type="entry name" value="REPA_OB_2"/>
</dbReference>
<dbReference type="PANTHER" id="PTHR47165">
    <property type="entry name" value="OS03G0429900 PROTEIN"/>
    <property type="match status" value="1"/>
</dbReference>
<dbReference type="CDD" id="cd04474">
    <property type="entry name" value="RPA1_DBD_A"/>
    <property type="match status" value="1"/>
</dbReference>
<dbReference type="InterPro" id="IPR013955">
    <property type="entry name" value="Rep_factor-A_C"/>
</dbReference>
<evidence type="ECO:0000313" key="5">
    <source>
        <dbReference type="Proteomes" id="UP001189429"/>
    </source>
</evidence>
<evidence type="ECO:0000256" key="1">
    <source>
        <dbReference type="ARBA" id="ARBA00023125"/>
    </source>
</evidence>
<comment type="caution">
    <text evidence="4">The sequence shown here is derived from an EMBL/GenBank/DDBJ whole genome shotgun (WGS) entry which is preliminary data.</text>
</comment>
<evidence type="ECO:0000313" key="4">
    <source>
        <dbReference type="EMBL" id="CAK0897627.1"/>
    </source>
</evidence>
<feature type="domain" description="Replication factor A C-terminal" evidence="2">
    <location>
        <begin position="305"/>
        <end position="434"/>
    </location>
</feature>
<dbReference type="PANTHER" id="PTHR47165:SF4">
    <property type="entry name" value="OS03G0429900 PROTEIN"/>
    <property type="match status" value="1"/>
</dbReference>
<gene>
    <name evidence="4" type="ORF">PCOR1329_LOCUS75769</name>
</gene>
<feature type="domain" description="Replication protein A OB" evidence="3">
    <location>
        <begin position="129"/>
        <end position="219"/>
    </location>
</feature>
<dbReference type="Gene3D" id="2.40.50.140">
    <property type="entry name" value="Nucleic acid-binding proteins"/>
    <property type="match status" value="3"/>
</dbReference>
<reference evidence="4" key="1">
    <citation type="submission" date="2023-10" db="EMBL/GenBank/DDBJ databases">
        <authorList>
            <person name="Chen Y."/>
            <person name="Shah S."/>
            <person name="Dougan E. K."/>
            <person name="Thang M."/>
            <person name="Chan C."/>
        </authorList>
    </citation>
    <scope>NUCLEOTIDE SEQUENCE [LARGE SCALE GENOMIC DNA]</scope>
</reference>